<dbReference type="RefSeq" id="WP_175054388.1">
    <property type="nucleotide sequence ID" value="NZ_CADIKC010000015.1"/>
</dbReference>
<organism evidence="1 2">
    <name type="scientific">Paraburkholderia sediminicola</name>
    <dbReference type="NCBI Taxonomy" id="458836"/>
    <lineage>
        <taxon>Bacteria</taxon>
        <taxon>Pseudomonadati</taxon>
        <taxon>Pseudomonadota</taxon>
        <taxon>Betaproteobacteria</taxon>
        <taxon>Burkholderiales</taxon>
        <taxon>Burkholderiaceae</taxon>
        <taxon>Paraburkholderia</taxon>
    </lineage>
</organism>
<proteinExistence type="predicted"/>
<sequence length="57" mass="6283">MPDIVELAREAGLTVVLNGRIGQQEYHSVTGPISALQRFAEAYRTAAEHDEDKAKND</sequence>
<evidence type="ECO:0000313" key="2">
    <source>
        <dbReference type="Proteomes" id="UP000494255"/>
    </source>
</evidence>
<keyword evidence="2" id="KW-1185">Reference proteome</keyword>
<accession>A0A6J5CS13</accession>
<name>A0A6J5CS13_9BURK</name>
<dbReference type="EMBL" id="CADIKC010000015">
    <property type="protein sequence ID" value="CAB3742796.1"/>
    <property type="molecule type" value="Genomic_DNA"/>
</dbReference>
<dbReference type="GeneID" id="97045505"/>
<protein>
    <submittedName>
        <fullName evidence="1">Uncharacterized protein</fullName>
    </submittedName>
</protein>
<evidence type="ECO:0000313" key="1">
    <source>
        <dbReference type="EMBL" id="CAB3742796.1"/>
    </source>
</evidence>
<gene>
    <name evidence="1" type="ORF">LMG24238_06942</name>
</gene>
<reference evidence="1 2" key="1">
    <citation type="submission" date="2020-04" db="EMBL/GenBank/DDBJ databases">
        <authorList>
            <person name="De Canck E."/>
        </authorList>
    </citation>
    <scope>NUCLEOTIDE SEQUENCE [LARGE SCALE GENOMIC DNA]</scope>
    <source>
        <strain evidence="1 2">LMG 24238</strain>
    </source>
</reference>
<dbReference type="Proteomes" id="UP000494255">
    <property type="component" value="Unassembled WGS sequence"/>
</dbReference>
<dbReference type="AlphaFoldDB" id="A0A6J5CS13"/>